<sequence>MNRKLLFIEQEVSYRFKNIIYNGTLYLSTQGNNEEVILNWNENKNENENENQIENQIEIEVENEKENENEKQNQKQKFNFSKFLLFFNKDKKETFGQIPNDLLKNRGYQNSFEIPLQNISSIFIDSPQNKSPFTELKIQNTKHHLFFEKGRIEGFLLAIESYYQYSKKNTKKSGYIFINEKVQNIQIQKQIPDSKKESNIKNEEKEDDEIFNSIVESINFPKKKLEIKKERLSLEKWQKFFNSKGQIKDPDQFLEIVFLHGINKEIRKEIWKFLLGYFPLDSTLIERLHIYEEKEKQYNQILNQWINMENEQLKNFDMFNKRKSLIEFDVLRSNFEKFDYNEEKKAKAKEIMKRILISYSFYNYDLGYGQGMSEILLFILNLMENEVDTFWCFKGLMDKFGKYFILSDKFRINDLRKIRTILKFFDYENYKKILSSVDAKHFFFCIEWILILFIRVFSDPNDIYRLWEAFFANSISEDFHLFFSFAIIDSYKNSFFHVLNMENITTNMRFIPGQIQVESTLSKVLVLIQQISEHHLNLNQKQNQNLNLN</sequence>
<dbReference type="PROSITE" id="PS50086">
    <property type="entry name" value="TBC_RABGAP"/>
    <property type="match status" value="1"/>
</dbReference>
<evidence type="ECO:0000256" key="1">
    <source>
        <dbReference type="ARBA" id="ARBA00022468"/>
    </source>
</evidence>
<evidence type="ECO:0000313" key="4">
    <source>
        <dbReference type="EMBL" id="KAJ5077690.1"/>
    </source>
</evidence>
<name>A0A9Q0LUT9_ANAIG</name>
<dbReference type="InterPro" id="IPR035969">
    <property type="entry name" value="Rab-GAP_TBC_sf"/>
</dbReference>
<dbReference type="Pfam" id="PF00566">
    <property type="entry name" value="RabGAP-TBC"/>
    <property type="match status" value="1"/>
</dbReference>
<dbReference type="InterPro" id="IPR000195">
    <property type="entry name" value="Rab-GAP-TBC_dom"/>
</dbReference>
<dbReference type="Gene3D" id="1.10.8.270">
    <property type="entry name" value="putative rabgap domain of human tbc1 domain family member 14 like domains"/>
    <property type="match status" value="1"/>
</dbReference>
<feature type="coiled-coil region" evidence="2">
    <location>
        <begin position="43"/>
        <end position="74"/>
    </location>
</feature>
<dbReference type="GO" id="GO:0005096">
    <property type="term" value="F:GTPase activator activity"/>
    <property type="evidence" value="ECO:0007669"/>
    <property type="project" value="UniProtKB-KW"/>
</dbReference>
<dbReference type="Proteomes" id="UP001149090">
    <property type="component" value="Unassembled WGS sequence"/>
</dbReference>
<protein>
    <submittedName>
        <fullName evidence="4">Rabgap/tbc domain-containing protein</fullName>
    </submittedName>
</protein>
<keyword evidence="2" id="KW-0175">Coiled coil</keyword>
<keyword evidence="5" id="KW-1185">Reference proteome</keyword>
<feature type="domain" description="Rab-GAP TBC" evidence="3">
    <location>
        <begin position="261"/>
        <end position="474"/>
    </location>
</feature>
<dbReference type="EMBL" id="JAPDFW010000057">
    <property type="protein sequence ID" value="KAJ5077690.1"/>
    <property type="molecule type" value="Genomic_DNA"/>
</dbReference>
<dbReference type="SMART" id="SM00164">
    <property type="entry name" value="TBC"/>
    <property type="match status" value="1"/>
</dbReference>
<dbReference type="PANTHER" id="PTHR22957:SF502">
    <property type="entry name" value="SMALL G PROTEIN SIGNALING MODULATOR 2-RELATED"/>
    <property type="match status" value="1"/>
</dbReference>
<dbReference type="OrthoDB" id="10264062at2759"/>
<dbReference type="AlphaFoldDB" id="A0A9Q0LUT9"/>
<evidence type="ECO:0000313" key="5">
    <source>
        <dbReference type="Proteomes" id="UP001149090"/>
    </source>
</evidence>
<dbReference type="OMA" id="WINMENE"/>
<gene>
    <name evidence="4" type="ORF">M0811_05789</name>
</gene>
<dbReference type="PANTHER" id="PTHR22957">
    <property type="entry name" value="TBC1 DOMAIN FAMILY MEMBER GTPASE-ACTIVATING PROTEIN"/>
    <property type="match status" value="1"/>
</dbReference>
<comment type="caution">
    <text evidence="4">The sequence shown here is derived from an EMBL/GenBank/DDBJ whole genome shotgun (WGS) entry which is preliminary data.</text>
</comment>
<accession>A0A9Q0LUT9</accession>
<evidence type="ECO:0000256" key="2">
    <source>
        <dbReference type="SAM" id="Coils"/>
    </source>
</evidence>
<keyword evidence="1" id="KW-0343">GTPase activation</keyword>
<evidence type="ECO:0000259" key="3">
    <source>
        <dbReference type="PROSITE" id="PS50086"/>
    </source>
</evidence>
<dbReference type="SUPFAM" id="SSF47923">
    <property type="entry name" value="Ypt/Rab-GAP domain of gyp1p"/>
    <property type="match status" value="2"/>
</dbReference>
<reference evidence="4" key="1">
    <citation type="submission" date="2022-10" db="EMBL/GenBank/DDBJ databases">
        <title>Novel sulphate-reducing endosymbionts in the free-living metamonad Anaeramoeba.</title>
        <authorList>
            <person name="Jerlstrom-Hultqvist J."/>
            <person name="Cepicka I."/>
            <person name="Gallot-Lavallee L."/>
            <person name="Salas-Leiva D."/>
            <person name="Curtis B.A."/>
            <person name="Zahonova K."/>
            <person name="Pipaliya S."/>
            <person name="Dacks J."/>
            <person name="Roger A.J."/>
        </authorList>
    </citation>
    <scope>NUCLEOTIDE SEQUENCE</scope>
    <source>
        <strain evidence="4">BMAN</strain>
    </source>
</reference>
<dbReference type="Gene3D" id="1.10.472.80">
    <property type="entry name" value="Ypt/Rab-GAP domain of gyp1p, domain 3"/>
    <property type="match status" value="1"/>
</dbReference>
<organism evidence="4 5">
    <name type="scientific">Anaeramoeba ignava</name>
    <name type="common">Anaerobic marine amoeba</name>
    <dbReference type="NCBI Taxonomy" id="1746090"/>
    <lineage>
        <taxon>Eukaryota</taxon>
        <taxon>Metamonada</taxon>
        <taxon>Anaeramoebidae</taxon>
        <taxon>Anaeramoeba</taxon>
    </lineage>
</organism>
<proteinExistence type="predicted"/>